<dbReference type="AlphaFoldDB" id="A0A2A2HW60"/>
<name>A0A2A2HW60_9EURY</name>
<gene>
    <name evidence="1" type="ORF">ASJ81_17600</name>
</gene>
<reference evidence="1 2" key="1">
    <citation type="journal article" date="2017" name="BMC Genomics">
        <title>Genomic analysis of methanogenic archaea reveals a shift towards energy conservation.</title>
        <authorList>
            <person name="Gilmore S.P."/>
            <person name="Henske J.K."/>
            <person name="Sexton J.A."/>
            <person name="Solomon K.V."/>
            <person name="Seppala S."/>
            <person name="Yoo J.I."/>
            <person name="Huyett L.M."/>
            <person name="Pressman A."/>
            <person name="Cogan J.Z."/>
            <person name="Kivenson V."/>
            <person name="Peng X."/>
            <person name="Tan Y."/>
            <person name="Valentine D.L."/>
            <person name="O'Malley M.A."/>
        </authorList>
    </citation>
    <scope>NUCLEOTIDE SEQUENCE [LARGE SCALE GENOMIC DNA]</scope>
    <source>
        <strain evidence="1 2">MC-15</strain>
    </source>
</reference>
<dbReference type="RefSeq" id="WP_095643711.1">
    <property type="nucleotide sequence ID" value="NZ_LMVP01000084.1"/>
</dbReference>
<evidence type="ECO:0000313" key="1">
    <source>
        <dbReference type="EMBL" id="PAV13490.1"/>
    </source>
</evidence>
<accession>A0A2A2HW60</accession>
<keyword evidence="2" id="KW-1185">Reference proteome</keyword>
<dbReference type="EMBL" id="LMVP01000084">
    <property type="protein sequence ID" value="PAV13490.1"/>
    <property type="molecule type" value="Genomic_DNA"/>
</dbReference>
<organism evidence="1 2">
    <name type="scientific">Methanosarcina spelaei</name>
    <dbReference type="NCBI Taxonomy" id="1036679"/>
    <lineage>
        <taxon>Archaea</taxon>
        <taxon>Methanobacteriati</taxon>
        <taxon>Methanobacteriota</taxon>
        <taxon>Stenosarchaea group</taxon>
        <taxon>Methanomicrobia</taxon>
        <taxon>Methanosarcinales</taxon>
        <taxon>Methanosarcinaceae</taxon>
        <taxon>Methanosarcina</taxon>
    </lineage>
</organism>
<proteinExistence type="predicted"/>
<comment type="caution">
    <text evidence="1">The sequence shown here is derived from an EMBL/GenBank/DDBJ whole genome shotgun (WGS) entry which is preliminary data.</text>
</comment>
<sequence length="66" mass="7852">MLPSEMKTFYDEIEMITQYITKIKADLDKANYELIKTKAKIMKYNIIELANQYQKNCKNLDEIINS</sequence>
<evidence type="ECO:0000313" key="2">
    <source>
        <dbReference type="Proteomes" id="UP000218164"/>
    </source>
</evidence>
<protein>
    <submittedName>
        <fullName evidence="1">Uncharacterized protein</fullName>
    </submittedName>
</protein>
<dbReference type="Proteomes" id="UP000218164">
    <property type="component" value="Unassembled WGS sequence"/>
</dbReference>